<protein>
    <submittedName>
        <fullName evidence="1">Uncharacterized protein</fullName>
    </submittedName>
</protein>
<organism evidence="1 2">
    <name type="scientific">Candidatus Collierbacteria bacterium GW2011_GWA1_44_12</name>
    <dbReference type="NCBI Taxonomy" id="1618376"/>
    <lineage>
        <taxon>Bacteria</taxon>
        <taxon>Candidatus Collieribacteriota</taxon>
    </lineage>
</organism>
<sequence length="213" mass="23998">MELEGFYPKLKQRLRIIKPSKTEAVPAHKSLNSPQELLSSDDPIDQKMAELVRNSFYLRNHMGISHFLNIADQNEIYMCKPKADEPVKAALWFKPYWKESLDAFAKFALNVAGERGVLRQGDSLHLVASDHITDEKRPEYESVILTPILINSKGEYFTGAYYYSIKPNGSISLGNANIGFHSLGNVDPEAASAKALADWNEEKERLQKGGEEK</sequence>
<proteinExistence type="predicted"/>
<reference evidence="1 2" key="1">
    <citation type="journal article" date="2015" name="Nature">
        <title>rRNA introns, odd ribosomes, and small enigmatic genomes across a large radiation of phyla.</title>
        <authorList>
            <person name="Brown C.T."/>
            <person name="Hug L.A."/>
            <person name="Thomas B.C."/>
            <person name="Sharon I."/>
            <person name="Castelle C.J."/>
            <person name="Singh A."/>
            <person name="Wilkins M.J."/>
            <person name="Williams K.H."/>
            <person name="Banfield J.F."/>
        </authorList>
    </citation>
    <scope>NUCLEOTIDE SEQUENCE [LARGE SCALE GENOMIC DNA]</scope>
</reference>
<dbReference type="EMBL" id="LCHN01000012">
    <property type="protein sequence ID" value="KKT35706.1"/>
    <property type="molecule type" value="Genomic_DNA"/>
</dbReference>
<evidence type="ECO:0000313" key="2">
    <source>
        <dbReference type="Proteomes" id="UP000034069"/>
    </source>
</evidence>
<dbReference type="Proteomes" id="UP000034069">
    <property type="component" value="Unassembled WGS sequence"/>
</dbReference>
<dbReference type="AlphaFoldDB" id="A0A0G1GL73"/>
<evidence type="ECO:0000313" key="1">
    <source>
        <dbReference type="EMBL" id="KKT35706.1"/>
    </source>
</evidence>
<gene>
    <name evidence="1" type="ORF">UW23_C0012G0013</name>
</gene>
<comment type="caution">
    <text evidence="1">The sequence shown here is derived from an EMBL/GenBank/DDBJ whole genome shotgun (WGS) entry which is preliminary data.</text>
</comment>
<accession>A0A0G1GL73</accession>
<name>A0A0G1GL73_9BACT</name>